<keyword evidence="3" id="KW-0175">Coiled coil</keyword>
<dbReference type="PANTHER" id="PTHR30461">
    <property type="entry name" value="DNA-INVERTASE FROM LAMBDOID PROPHAGE"/>
    <property type="match status" value="1"/>
</dbReference>
<accession>A0A318XH22</accession>
<dbReference type="AlphaFoldDB" id="A0A318XH22"/>
<sequence>MLARKSRKNLIENQTVENGLLRAVGYIRLSVNKADQPSDSIENQKKIIVGYSETNFDLQLEKFYIDDNASGRDFNRPAFNEMIEDIRVGKINCVIVKDLSRLGRSLIDVGYYVQMFFPSQKVRFISIANGIDTLDGMTNITFGKLPGDQISLTSLMDEQYTIDISKKTQSVLKNYIEEGKYVAPRAPYGYRKSDSDCHTLIPDAESAIVVKDIFSMALSRISINEIVRRLNTTETLNPISYAVSQGLKGNYNRGNGLWNSRTVKDILINRTYVGDLEQGHDKYIVQNTHEPLVPREIFDTVQQLIAENAATSPNKTNVPREDNLLRGKVICGCCGSKMQRRKGSGNANWNFFTCISNNRLGAGHCTGMYIRESDIMDAIFREVKSYINDNEAAFITYVDRKAVLEANEKQLARQINEQHEVSRSRYENFITGIADKDDYTLERNKHEMLRSELQNINNQVKGLHGKHEQYLLFSNALNHKEKISQLIAHYILNVSVLANGQINVEWRDRLIVEA</sequence>
<dbReference type="InterPro" id="IPR006119">
    <property type="entry name" value="Resolv_N"/>
</dbReference>
<feature type="domain" description="Resolvase/invertase-type recombinase catalytic" evidence="4">
    <location>
        <begin position="22"/>
        <end position="179"/>
    </location>
</feature>
<dbReference type="Gene3D" id="3.40.50.1390">
    <property type="entry name" value="Resolvase, N-terminal catalytic domain"/>
    <property type="match status" value="1"/>
</dbReference>
<name>A0A318XH22_9FIRM</name>
<dbReference type="Pfam" id="PF07508">
    <property type="entry name" value="Recombinase"/>
    <property type="match status" value="1"/>
</dbReference>
<proteinExistence type="predicted"/>
<protein>
    <submittedName>
        <fullName evidence="6">DNA invertase Pin-like site-specific DNA recombinase</fullName>
    </submittedName>
</protein>
<dbReference type="Proteomes" id="UP000248132">
    <property type="component" value="Unassembled WGS sequence"/>
</dbReference>
<evidence type="ECO:0000313" key="6">
    <source>
        <dbReference type="EMBL" id="PYG85729.1"/>
    </source>
</evidence>
<dbReference type="InterPro" id="IPR036162">
    <property type="entry name" value="Resolvase-like_N_sf"/>
</dbReference>
<dbReference type="InterPro" id="IPR038109">
    <property type="entry name" value="DNA_bind_recomb_sf"/>
</dbReference>
<evidence type="ECO:0000256" key="3">
    <source>
        <dbReference type="SAM" id="Coils"/>
    </source>
</evidence>
<dbReference type="Pfam" id="PF00239">
    <property type="entry name" value="Resolvase"/>
    <property type="match status" value="1"/>
</dbReference>
<feature type="domain" description="Recombinase" evidence="5">
    <location>
        <begin position="187"/>
        <end position="311"/>
    </location>
</feature>
<dbReference type="InterPro" id="IPR011109">
    <property type="entry name" value="DNA_bind_recombinase_dom"/>
</dbReference>
<keyword evidence="2" id="KW-0233">DNA recombination</keyword>
<feature type="coiled-coil region" evidence="3">
    <location>
        <begin position="439"/>
        <end position="466"/>
    </location>
</feature>
<dbReference type="OrthoDB" id="1094757at2"/>
<dbReference type="SUPFAM" id="SSF53041">
    <property type="entry name" value="Resolvase-like"/>
    <property type="match status" value="1"/>
</dbReference>
<dbReference type="Gene3D" id="3.90.1750.20">
    <property type="entry name" value="Putative Large Serine Recombinase, Chain B, Domain 2"/>
    <property type="match status" value="1"/>
</dbReference>
<evidence type="ECO:0000259" key="4">
    <source>
        <dbReference type="PROSITE" id="PS51736"/>
    </source>
</evidence>
<comment type="caution">
    <text evidence="6">The sequence shown here is derived from an EMBL/GenBank/DDBJ whole genome shotgun (WGS) entry which is preliminary data.</text>
</comment>
<evidence type="ECO:0000256" key="2">
    <source>
        <dbReference type="ARBA" id="ARBA00023172"/>
    </source>
</evidence>
<keyword evidence="1" id="KW-0238">DNA-binding</keyword>
<dbReference type="Pfam" id="PF13408">
    <property type="entry name" value="Zn_ribbon_recom"/>
    <property type="match status" value="1"/>
</dbReference>
<dbReference type="PROSITE" id="PS51736">
    <property type="entry name" value="RECOMBINASES_3"/>
    <property type="match status" value="1"/>
</dbReference>
<dbReference type="InterPro" id="IPR025827">
    <property type="entry name" value="Zn_ribbon_recom_dom"/>
</dbReference>
<dbReference type="GO" id="GO:0000150">
    <property type="term" value="F:DNA strand exchange activity"/>
    <property type="evidence" value="ECO:0007669"/>
    <property type="project" value="InterPro"/>
</dbReference>
<dbReference type="EMBL" id="QKMR01000024">
    <property type="protein sequence ID" value="PYG85729.1"/>
    <property type="molecule type" value="Genomic_DNA"/>
</dbReference>
<dbReference type="RefSeq" id="WP_110463253.1">
    <property type="nucleotide sequence ID" value="NZ_QKMR01000024.1"/>
</dbReference>
<organism evidence="6 7">
    <name type="scientific">Ruminiclostridium sufflavum DSM 19573</name>
    <dbReference type="NCBI Taxonomy" id="1121337"/>
    <lineage>
        <taxon>Bacteria</taxon>
        <taxon>Bacillati</taxon>
        <taxon>Bacillota</taxon>
        <taxon>Clostridia</taxon>
        <taxon>Eubacteriales</taxon>
        <taxon>Oscillospiraceae</taxon>
        <taxon>Ruminiclostridium</taxon>
    </lineage>
</organism>
<evidence type="ECO:0000313" key="7">
    <source>
        <dbReference type="Proteomes" id="UP000248132"/>
    </source>
</evidence>
<gene>
    <name evidence="6" type="ORF">LY28_03290</name>
</gene>
<keyword evidence="7" id="KW-1185">Reference proteome</keyword>
<dbReference type="InterPro" id="IPR050639">
    <property type="entry name" value="SSR_resolvase"/>
</dbReference>
<reference evidence="6 7" key="1">
    <citation type="submission" date="2018-06" db="EMBL/GenBank/DDBJ databases">
        <title>Genomic Encyclopedia of Type Strains, Phase I: the one thousand microbial genomes (KMG-I) project.</title>
        <authorList>
            <person name="Kyrpides N."/>
        </authorList>
    </citation>
    <scope>NUCLEOTIDE SEQUENCE [LARGE SCALE GENOMIC DNA]</scope>
    <source>
        <strain evidence="6 7">DSM 19573</strain>
    </source>
</reference>
<dbReference type="PROSITE" id="PS51737">
    <property type="entry name" value="RECOMBINASE_DNA_BIND"/>
    <property type="match status" value="1"/>
</dbReference>
<evidence type="ECO:0000259" key="5">
    <source>
        <dbReference type="PROSITE" id="PS51737"/>
    </source>
</evidence>
<dbReference type="GO" id="GO:0003677">
    <property type="term" value="F:DNA binding"/>
    <property type="evidence" value="ECO:0007669"/>
    <property type="project" value="UniProtKB-KW"/>
</dbReference>
<dbReference type="PANTHER" id="PTHR30461:SF2">
    <property type="entry name" value="SERINE RECOMBINASE PINE-RELATED"/>
    <property type="match status" value="1"/>
</dbReference>
<evidence type="ECO:0000256" key="1">
    <source>
        <dbReference type="ARBA" id="ARBA00023125"/>
    </source>
</evidence>
<dbReference type="SMART" id="SM00857">
    <property type="entry name" value="Resolvase"/>
    <property type="match status" value="1"/>
</dbReference>